<keyword evidence="6 7" id="KW-0472">Membrane</keyword>
<protein>
    <submittedName>
        <fullName evidence="9">Membrane-associated phospholipid phosphatase</fullName>
    </submittedName>
</protein>
<proteinExistence type="predicted"/>
<evidence type="ECO:0000313" key="10">
    <source>
        <dbReference type="Proteomes" id="UP000236731"/>
    </source>
</evidence>
<dbReference type="Pfam" id="PF01569">
    <property type="entry name" value="PAP2"/>
    <property type="match status" value="1"/>
</dbReference>
<dbReference type="GO" id="GO:0016787">
    <property type="term" value="F:hydrolase activity"/>
    <property type="evidence" value="ECO:0007669"/>
    <property type="project" value="UniProtKB-KW"/>
</dbReference>
<dbReference type="AlphaFoldDB" id="A0A1H5V3H2"/>
<dbReference type="SUPFAM" id="SSF48317">
    <property type="entry name" value="Acid phosphatase/Vanadium-dependent haloperoxidase"/>
    <property type="match status" value="1"/>
</dbReference>
<dbReference type="GO" id="GO:0005886">
    <property type="term" value="C:plasma membrane"/>
    <property type="evidence" value="ECO:0007669"/>
    <property type="project" value="UniProtKB-SubCell"/>
</dbReference>
<feature type="transmembrane region" description="Helical" evidence="7">
    <location>
        <begin position="96"/>
        <end position="115"/>
    </location>
</feature>
<evidence type="ECO:0000259" key="8">
    <source>
        <dbReference type="SMART" id="SM00014"/>
    </source>
</evidence>
<feature type="transmembrane region" description="Helical" evidence="7">
    <location>
        <begin position="197"/>
        <end position="218"/>
    </location>
</feature>
<keyword evidence="2" id="KW-1003">Cell membrane</keyword>
<dbReference type="PANTHER" id="PTHR14969">
    <property type="entry name" value="SPHINGOSINE-1-PHOSPHATE PHOSPHOHYDROLASE"/>
    <property type="match status" value="1"/>
</dbReference>
<dbReference type="SMART" id="SM00014">
    <property type="entry name" value="acidPPc"/>
    <property type="match status" value="1"/>
</dbReference>
<evidence type="ECO:0000313" key="9">
    <source>
        <dbReference type="EMBL" id="SEF81849.1"/>
    </source>
</evidence>
<keyword evidence="3 7" id="KW-0812">Transmembrane</keyword>
<keyword evidence="4" id="KW-0378">Hydrolase</keyword>
<gene>
    <name evidence="9" type="ORF">SAMN05421877_1031</name>
</gene>
<evidence type="ECO:0000256" key="5">
    <source>
        <dbReference type="ARBA" id="ARBA00022989"/>
    </source>
</evidence>
<dbReference type="InterPro" id="IPR036938">
    <property type="entry name" value="PAP2/HPO_sf"/>
</dbReference>
<organism evidence="9 10">
    <name type="scientific">Sphingobacterium lactis</name>
    <dbReference type="NCBI Taxonomy" id="797291"/>
    <lineage>
        <taxon>Bacteria</taxon>
        <taxon>Pseudomonadati</taxon>
        <taxon>Bacteroidota</taxon>
        <taxon>Sphingobacteriia</taxon>
        <taxon>Sphingobacteriales</taxon>
        <taxon>Sphingobacteriaceae</taxon>
        <taxon>Sphingobacterium</taxon>
    </lineage>
</organism>
<dbReference type="Proteomes" id="UP000236731">
    <property type="component" value="Unassembled WGS sequence"/>
</dbReference>
<dbReference type="PANTHER" id="PTHR14969:SF62">
    <property type="entry name" value="DECAPRENYLPHOSPHORYL-5-PHOSPHORIBOSE PHOSPHATASE RV3807C-RELATED"/>
    <property type="match status" value="1"/>
</dbReference>
<feature type="transmembrane region" description="Helical" evidence="7">
    <location>
        <begin position="67"/>
        <end position="89"/>
    </location>
</feature>
<name>A0A1H5V3H2_9SPHI</name>
<feature type="transmembrane region" description="Helical" evidence="7">
    <location>
        <begin position="173"/>
        <end position="191"/>
    </location>
</feature>
<feature type="transmembrane region" description="Helical" evidence="7">
    <location>
        <begin position="146"/>
        <end position="166"/>
    </location>
</feature>
<evidence type="ECO:0000256" key="1">
    <source>
        <dbReference type="ARBA" id="ARBA00004651"/>
    </source>
</evidence>
<dbReference type="Gene3D" id="1.20.144.10">
    <property type="entry name" value="Phosphatidic acid phosphatase type 2/haloperoxidase"/>
    <property type="match status" value="1"/>
</dbReference>
<keyword evidence="10" id="KW-1185">Reference proteome</keyword>
<sequence length="234" mass="26742">MESLILTQQIIFKVNLMNRIQKLFSENRGFIVCFLAWYFILSGYIFSRPDIQAFQLTNSNHSLFFDYFFTVITQFGDGLFVMTVALVCFLVWSRRLGVAIAVTYIGSGLICSLLKKTFQAYRPGYLLQDDPTFHALSWMPMAHHNAFPSGHTTSAFALAATLAFFAKNKKIGLLAFVLACLTGYSRVYLGQHFWDDVWFGSMLGMGFTCLYAVLLAYYTDNKFTVIQFPNNFRI</sequence>
<dbReference type="EMBL" id="FNUT01000003">
    <property type="protein sequence ID" value="SEF81849.1"/>
    <property type="molecule type" value="Genomic_DNA"/>
</dbReference>
<evidence type="ECO:0000256" key="2">
    <source>
        <dbReference type="ARBA" id="ARBA00022475"/>
    </source>
</evidence>
<reference evidence="10" key="1">
    <citation type="submission" date="2016-10" db="EMBL/GenBank/DDBJ databases">
        <authorList>
            <person name="Varghese N."/>
            <person name="Submissions S."/>
        </authorList>
    </citation>
    <scope>NUCLEOTIDE SEQUENCE [LARGE SCALE GENOMIC DNA]</scope>
    <source>
        <strain evidence="10">DSM 22361</strain>
    </source>
</reference>
<evidence type="ECO:0000256" key="7">
    <source>
        <dbReference type="SAM" id="Phobius"/>
    </source>
</evidence>
<evidence type="ECO:0000256" key="3">
    <source>
        <dbReference type="ARBA" id="ARBA00022692"/>
    </source>
</evidence>
<feature type="domain" description="Phosphatidic acid phosphatase type 2/haloperoxidase" evidence="8">
    <location>
        <begin position="96"/>
        <end position="212"/>
    </location>
</feature>
<feature type="transmembrane region" description="Helical" evidence="7">
    <location>
        <begin position="29"/>
        <end position="47"/>
    </location>
</feature>
<comment type="subcellular location">
    <subcellularLocation>
        <location evidence="1">Cell membrane</location>
        <topology evidence="1">Multi-pass membrane protein</topology>
    </subcellularLocation>
</comment>
<evidence type="ECO:0000256" key="6">
    <source>
        <dbReference type="ARBA" id="ARBA00023136"/>
    </source>
</evidence>
<dbReference type="InterPro" id="IPR000326">
    <property type="entry name" value="PAP2/HPO"/>
</dbReference>
<evidence type="ECO:0000256" key="4">
    <source>
        <dbReference type="ARBA" id="ARBA00022801"/>
    </source>
</evidence>
<keyword evidence="5 7" id="KW-1133">Transmembrane helix</keyword>
<accession>A0A1H5V3H2</accession>